<evidence type="ECO:0000256" key="1">
    <source>
        <dbReference type="SAM" id="MobiDB-lite"/>
    </source>
</evidence>
<dbReference type="Proteomes" id="UP001631993">
    <property type="component" value="Unassembled WGS sequence"/>
</dbReference>
<reference evidence="2 3" key="1">
    <citation type="submission" date="2024-12" db="EMBL/GenBank/DDBJ databases">
        <title>Forecasting of Potato common scab and diversities of Pathogenic streptomyces spp. in china.</title>
        <authorList>
            <person name="Handique U."/>
            <person name="Wu J."/>
        </authorList>
    </citation>
    <scope>NUCLEOTIDE SEQUENCE [LARGE SCALE GENOMIC DNA]</scope>
    <source>
        <strain evidence="2 3">ZRIMU1585</strain>
    </source>
</reference>
<name>A0ABW9INM6_STRGJ</name>
<feature type="compositionally biased region" description="Basic and acidic residues" evidence="1">
    <location>
        <begin position="45"/>
        <end position="59"/>
    </location>
</feature>
<dbReference type="EMBL" id="JBJVNE010000015">
    <property type="protein sequence ID" value="MFM9650079.1"/>
    <property type="molecule type" value="Genomic_DNA"/>
</dbReference>
<keyword evidence="3" id="KW-1185">Reference proteome</keyword>
<feature type="compositionally biased region" description="Basic and acidic residues" evidence="1">
    <location>
        <begin position="69"/>
        <end position="78"/>
    </location>
</feature>
<feature type="region of interest" description="Disordered" evidence="1">
    <location>
        <begin position="145"/>
        <end position="165"/>
    </location>
</feature>
<comment type="caution">
    <text evidence="2">The sequence shown here is derived from an EMBL/GenBank/DDBJ whole genome shotgun (WGS) entry which is preliminary data.</text>
</comment>
<sequence length="165" mass="18172">MVRKKMEGDEAQRRRAAHEAHRSGSTPSELSTTTGASKQPRHLTHRDAIGHEERMESVHRGKQGAGSREATRPRETAAEGRSFAGRASGPYSEVHERVFEALSRTQEEHQGEAVHLEEVARASDLPPDETSELLHDLVTVHGLATELAGSDSPDMGPRFEVKPRI</sequence>
<feature type="compositionally biased region" description="Basic and acidic residues" evidence="1">
    <location>
        <begin position="1"/>
        <end position="22"/>
    </location>
</feature>
<evidence type="ECO:0000313" key="3">
    <source>
        <dbReference type="Proteomes" id="UP001631993"/>
    </source>
</evidence>
<feature type="region of interest" description="Disordered" evidence="1">
    <location>
        <begin position="1"/>
        <end position="92"/>
    </location>
</feature>
<gene>
    <name evidence="2" type="ORF">ACKI1S_28515</name>
</gene>
<accession>A0ABW9INM6</accession>
<proteinExistence type="predicted"/>
<protein>
    <submittedName>
        <fullName evidence="2">Uncharacterized protein</fullName>
    </submittedName>
</protein>
<dbReference type="RefSeq" id="WP_369277204.1">
    <property type="nucleotide sequence ID" value="NZ_JBJVMW010000009.1"/>
</dbReference>
<evidence type="ECO:0000313" key="2">
    <source>
        <dbReference type="EMBL" id="MFM9650079.1"/>
    </source>
</evidence>
<feature type="compositionally biased region" description="Polar residues" evidence="1">
    <location>
        <begin position="23"/>
        <end position="37"/>
    </location>
</feature>
<organism evidence="2 3">
    <name type="scientific">Streptomyces galilaeus</name>
    <dbReference type="NCBI Taxonomy" id="33899"/>
    <lineage>
        <taxon>Bacteria</taxon>
        <taxon>Bacillati</taxon>
        <taxon>Actinomycetota</taxon>
        <taxon>Actinomycetes</taxon>
        <taxon>Kitasatosporales</taxon>
        <taxon>Streptomycetaceae</taxon>
        <taxon>Streptomyces</taxon>
    </lineage>
</organism>